<dbReference type="PANTHER" id="PTHR33620">
    <property type="entry name" value="UREASE ACCESSORY PROTEIN F"/>
    <property type="match status" value="1"/>
</dbReference>
<sequence length="288" mass="31943">MEVEGRENDLYEGPSPASGFVHLWSQWQLLDSILPTGGFAHSLGLESATQARLVVLPDDLQTYVIHVLENTGSLLLPFVYAITISPDEQTWHKLDKLLNATLTNDISRKASMSQGSALMRVAAAVFSEIPLLKLLRSSALASGLIAFHYAPIFGLVCALLGFGPEIAQRAYMFVTMRDVISAATRLNLVGPLGAAVMQHRVTPVAEELSKKWMNRTVDEACQGLDDQTWYASTKLQFLDSYMRILDSNPRLLVQSAATRLHQSVSDRRMLLCFSIGSLRLPRICRKIR</sequence>
<evidence type="ECO:0000256" key="2">
    <source>
        <dbReference type="ARBA" id="ARBA00023186"/>
    </source>
</evidence>
<organism evidence="6 7">
    <name type="scientific">Dorcoceras hygrometricum</name>
    <dbReference type="NCBI Taxonomy" id="472368"/>
    <lineage>
        <taxon>Eukaryota</taxon>
        <taxon>Viridiplantae</taxon>
        <taxon>Streptophyta</taxon>
        <taxon>Embryophyta</taxon>
        <taxon>Tracheophyta</taxon>
        <taxon>Spermatophyta</taxon>
        <taxon>Magnoliopsida</taxon>
        <taxon>eudicotyledons</taxon>
        <taxon>Gunneridae</taxon>
        <taxon>Pentapetalae</taxon>
        <taxon>asterids</taxon>
        <taxon>lamiids</taxon>
        <taxon>Lamiales</taxon>
        <taxon>Gesneriaceae</taxon>
        <taxon>Didymocarpoideae</taxon>
        <taxon>Trichosporeae</taxon>
        <taxon>Loxocarpinae</taxon>
        <taxon>Dorcoceras</taxon>
    </lineage>
</organism>
<dbReference type="InterPro" id="IPR002639">
    <property type="entry name" value="UreF"/>
</dbReference>
<keyword evidence="1" id="KW-0996">Nickel insertion</keyword>
<evidence type="ECO:0000313" key="7">
    <source>
        <dbReference type="Proteomes" id="UP000250235"/>
    </source>
</evidence>
<evidence type="ECO:0000256" key="3">
    <source>
        <dbReference type="ARBA" id="ARBA00046339"/>
    </source>
</evidence>
<gene>
    <name evidence="6" type="ORF">F511_07862</name>
    <name evidence="5" type="ORF">F511_36022</name>
</gene>
<keyword evidence="7" id="KW-1185">Reference proteome</keyword>
<dbReference type="AlphaFoldDB" id="A0A2Z7DBS7"/>
<dbReference type="Pfam" id="PF01730">
    <property type="entry name" value="UreF"/>
    <property type="match status" value="1"/>
</dbReference>
<evidence type="ECO:0000256" key="1">
    <source>
        <dbReference type="ARBA" id="ARBA00022988"/>
    </source>
</evidence>
<feature type="transmembrane region" description="Helical" evidence="4">
    <location>
        <begin position="141"/>
        <end position="162"/>
    </location>
</feature>
<protein>
    <submittedName>
        <fullName evidence="6">UreF protein</fullName>
    </submittedName>
</protein>
<name>A0A2Z7DBS7_9LAMI</name>
<keyword evidence="4" id="KW-1133">Transmembrane helix</keyword>
<reference evidence="6" key="2">
    <citation type="submission" date="2016-02" db="EMBL/GenBank/DDBJ databases">
        <authorList>
            <person name="Alioto T."/>
            <person name="Alioto T."/>
        </authorList>
    </citation>
    <scope>NUCLEOTIDE SEQUENCE</scope>
</reference>
<accession>A0A2Z7DBS7</accession>
<evidence type="ECO:0000256" key="4">
    <source>
        <dbReference type="SAM" id="Phobius"/>
    </source>
</evidence>
<dbReference type="EMBL" id="KV007822">
    <property type="protein sequence ID" value="KZV30796.1"/>
    <property type="molecule type" value="Genomic_DNA"/>
</dbReference>
<keyword evidence="4" id="KW-0472">Membrane</keyword>
<dbReference type="EMBL" id="KQ987391">
    <property type="protein sequence ID" value="KZV57221.1"/>
    <property type="molecule type" value="Genomic_DNA"/>
</dbReference>
<dbReference type="InterPro" id="IPR038277">
    <property type="entry name" value="UreF_sf"/>
</dbReference>
<dbReference type="Gene3D" id="1.10.4190.10">
    <property type="entry name" value="Urease accessory protein UreF"/>
    <property type="match status" value="1"/>
</dbReference>
<evidence type="ECO:0000313" key="5">
    <source>
        <dbReference type="EMBL" id="KZV30796.1"/>
    </source>
</evidence>
<reference evidence="6 7" key="1">
    <citation type="journal article" date="2015" name="Proc. Natl. Acad. Sci. U.S.A.">
        <title>The resurrection genome of Boea hygrometrica: A blueprint for survival of dehydration.</title>
        <authorList>
            <person name="Xiao L."/>
            <person name="Yang G."/>
            <person name="Zhang L."/>
            <person name="Yang X."/>
            <person name="Zhao S."/>
            <person name="Ji Z."/>
            <person name="Zhou Q."/>
            <person name="Hu M."/>
            <person name="Wang Y."/>
            <person name="Chen M."/>
            <person name="Xu Y."/>
            <person name="Jin H."/>
            <person name="Xiao X."/>
            <person name="Hu G."/>
            <person name="Bao F."/>
            <person name="Hu Y."/>
            <person name="Wan P."/>
            <person name="Li L."/>
            <person name="Deng X."/>
            <person name="Kuang T."/>
            <person name="Xiang C."/>
            <person name="Zhu J.K."/>
            <person name="Oliver M.J."/>
            <person name="He Y."/>
        </authorList>
    </citation>
    <scope>NUCLEOTIDE SEQUENCE [LARGE SCALE GENOMIC DNA]</scope>
    <source>
        <strain evidence="7">cv. XS01</strain>
    </source>
</reference>
<proteinExistence type="inferred from homology"/>
<evidence type="ECO:0000313" key="6">
    <source>
        <dbReference type="EMBL" id="KZV57221.1"/>
    </source>
</evidence>
<keyword evidence="4" id="KW-0812">Transmembrane</keyword>
<dbReference type="GO" id="GO:0016151">
    <property type="term" value="F:nickel cation binding"/>
    <property type="evidence" value="ECO:0007669"/>
    <property type="project" value="InterPro"/>
</dbReference>
<dbReference type="PANTHER" id="PTHR33620:SF1">
    <property type="entry name" value="UREASE ACCESSORY PROTEIN F"/>
    <property type="match status" value="1"/>
</dbReference>
<keyword evidence="2" id="KW-0143">Chaperone</keyword>
<comment type="similarity">
    <text evidence="3">Belongs to the UreF family.</text>
</comment>
<dbReference type="Proteomes" id="UP000250235">
    <property type="component" value="Unassembled WGS sequence"/>
</dbReference>
<dbReference type="OrthoDB" id="2550922at2759"/>